<accession>A0A6V7UG22</accession>
<organism evidence="1 2">
    <name type="scientific">Meloidogyne enterolobii</name>
    <name type="common">Root-knot nematode worm</name>
    <name type="synonym">Meloidogyne mayaguensis</name>
    <dbReference type="NCBI Taxonomy" id="390850"/>
    <lineage>
        <taxon>Eukaryota</taxon>
        <taxon>Metazoa</taxon>
        <taxon>Ecdysozoa</taxon>
        <taxon>Nematoda</taxon>
        <taxon>Chromadorea</taxon>
        <taxon>Rhabditida</taxon>
        <taxon>Tylenchina</taxon>
        <taxon>Tylenchomorpha</taxon>
        <taxon>Tylenchoidea</taxon>
        <taxon>Meloidogynidae</taxon>
        <taxon>Meloidogyninae</taxon>
        <taxon>Meloidogyne</taxon>
    </lineage>
</organism>
<reference evidence="1 2" key="1">
    <citation type="submission" date="2020-08" db="EMBL/GenBank/DDBJ databases">
        <authorList>
            <person name="Koutsovoulos G."/>
            <person name="Danchin GJ E."/>
        </authorList>
    </citation>
    <scope>NUCLEOTIDE SEQUENCE [LARGE SCALE GENOMIC DNA]</scope>
</reference>
<protein>
    <submittedName>
        <fullName evidence="1">Uncharacterized protein</fullName>
    </submittedName>
</protein>
<comment type="caution">
    <text evidence="1">The sequence shown here is derived from an EMBL/GenBank/DDBJ whole genome shotgun (WGS) entry which is preliminary data.</text>
</comment>
<evidence type="ECO:0000313" key="2">
    <source>
        <dbReference type="Proteomes" id="UP000580250"/>
    </source>
</evidence>
<sequence length="51" mass="5994">MSIFNSFNSSSVNSFNFFNLTPFVSTFPGQLERYLLHLHLIFSVLSFRLYL</sequence>
<name>A0A6V7UG22_MELEN</name>
<evidence type="ECO:0000313" key="1">
    <source>
        <dbReference type="EMBL" id="CAD2157251.1"/>
    </source>
</evidence>
<dbReference type="EMBL" id="CAJEWN010000065">
    <property type="protein sequence ID" value="CAD2157251.1"/>
    <property type="molecule type" value="Genomic_DNA"/>
</dbReference>
<dbReference type="Proteomes" id="UP000580250">
    <property type="component" value="Unassembled WGS sequence"/>
</dbReference>
<gene>
    <name evidence="1" type="ORF">MENT_LOCUS12549</name>
</gene>
<dbReference type="AlphaFoldDB" id="A0A6V7UG22"/>
<proteinExistence type="predicted"/>